<evidence type="ECO:0008006" key="4">
    <source>
        <dbReference type="Google" id="ProtNLM"/>
    </source>
</evidence>
<comment type="caution">
    <text evidence="2">The sequence shown here is derived from an EMBL/GenBank/DDBJ whole genome shotgun (WGS) entry which is preliminary data.</text>
</comment>
<gene>
    <name evidence="2" type="ORF">IFM89_032155</name>
</gene>
<dbReference type="PANTHER" id="PTHR22835">
    <property type="entry name" value="ZINC FINGER FYVE DOMAIN CONTAINING PROTEIN"/>
    <property type="match status" value="1"/>
</dbReference>
<evidence type="ECO:0000256" key="1">
    <source>
        <dbReference type="ARBA" id="ARBA00008668"/>
    </source>
</evidence>
<dbReference type="Proteomes" id="UP000631114">
    <property type="component" value="Unassembled WGS sequence"/>
</dbReference>
<dbReference type="OrthoDB" id="1600564at2759"/>
<dbReference type="AlphaFoldDB" id="A0A835MJU4"/>
<dbReference type="PANTHER" id="PTHR22835:SF517">
    <property type="entry name" value="GDSL-LIKE LIPASE_ACYLHYDROLASE FAMILY PROTEIN, EXPRESSED"/>
    <property type="match status" value="1"/>
</dbReference>
<dbReference type="EMBL" id="JADFTS010000001">
    <property type="protein sequence ID" value="KAF9626306.1"/>
    <property type="molecule type" value="Genomic_DNA"/>
</dbReference>
<organism evidence="2 3">
    <name type="scientific">Coptis chinensis</name>
    <dbReference type="NCBI Taxonomy" id="261450"/>
    <lineage>
        <taxon>Eukaryota</taxon>
        <taxon>Viridiplantae</taxon>
        <taxon>Streptophyta</taxon>
        <taxon>Embryophyta</taxon>
        <taxon>Tracheophyta</taxon>
        <taxon>Spermatophyta</taxon>
        <taxon>Magnoliopsida</taxon>
        <taxon>Ranunculales</taxon>
        <taxon>Ranunculaceae</taxon>
        <taxon>Coptidoideae</taxon>
        <taxon>Coptis</taxon>
    </lineage>
</organism>
<keyword evidence="3" id="KW-1185">Reference proteome</keyword>
<sequence length="125" mass="14276">MVGEIDGNDYNYAFPQGKTLDEARTLVPHAIHQIVDVANWLSENESQLGKLNSTYNFNFSKENSCVIVFDINLFFKLRRMCRLEGATVCSNPDQSVSWDGIHLTQKAYMCMTQWLFGNHVFDCTA</sequence>
<evidence type="ECO:0000313" key="3">
    <source>
        <dbReference type="Proteomes" id="UP000631114"/>
    </source>
</evidence>
<comment type="similarity">
    <text evidence="1">Belongs to the 'GDSL' lipolytic enzyme family.</text>
</comment>
<dbReference type="Gene3D" id="3.40.50.1110">
    <property type="entry name" value="SGNH hydrolase"/>
    <property type="match status" value="1"/>
</dbReference>
<evidence type="ECO:0000313" key="2">
    <source>
        <dbReference type="EMBL" id="KAF9626306.1"/>
    </source>
</evidence>
<reference evidence="2 3" key="1">
    <citation type="submission" date="2020-10" db="EMBL/GenBank/DDBJ databases">
        <title>The Coptis chinensis genome and diversification of protoberbering-type alkaloids.</title>
        <authorList>
            <person name="Wang B."/>
            <person name="Shu S."/>
            <person name="Song C."/>
            <person name="Liu Y."/>
        </authorList>
    </citation>
    <scope>NUCLEOTIDE SEQUENCE [LARGE SCALE GENOMIC DNA]</scope>
    <source>
        <strain evidence="2">HL-2020</strain>
        <tissue evidence="2">Leaf</tissue>
    </source>
</reference>
<accession>A0A835MJU4</accession>
<name>A0A835MJU4_9MAGN</name>
<protein>
    <recommendedName>
        <fullName evidence="4">GDSL esterase/lipase</fullName>
    </recommendedName>
</protein>
<proteinExistence type="inferred from homology"/>
<dbReference type="InterPro" id="IPR036514">
    <property type="entry name" value="SGNH_hydro_sf"/>
</dbReference>